<feature type="region of interest" description="Disordered" evidence="6">
    <location>
        <begin position="1"/>
        <end position="22"/>
    </location>
</feature>
<dbReference type="InterPro" id="IPR002423">
    <property type="entry name" value="Cpn60/GroEL/TCP-1"/>
</dbReference>
<dbReference type="GO" id="GO:0140662">
    <property type="term" value="F:ATP-dependent protein folding chaperone"/>
    <property type="evidence" value="ECO:0007669"/>
    <property type="project" value="InterPro"/>
</dbReference>
<evidence type="ECO:0000313" key="7">
    <source>
        <dbReference type="EnsemblPlants" id="AUR62037615-RA:cds"/>
    </source>
</evidence>
<keyword evidence="3" id="KW-0547">Nucleotide-binding</keyword>
<dbReference type="InterPro" id="IPR027410">
    <property type="entry name" value="TCP-1-like_intermed_sf"/>
</dbReference>
<accession>A0A803MZ38</accession>
<reference evidence="7" key="1">
    <citation type="journal article" date="2017" name="Nature">
        <title>The genome of Chenopodium quinoa.</title>
        <authorList>
            <person name="Jarvis D.E."/>
            <person name="Ho Y.S."/>
            <person name="Lightfoot D.J."/>
            <person name="Schmoeckel S.M."/>
            <person name="Li B."/>
            <person name="Borm T.J.A."/>
            <person name="Ohyanagi H."/>
            <person name="Mineta K."/>
            <person name="Michell C.T."/>
            <person name="Saber N."/>
            <person name="Kharbatia N.M."/>
            <person name="Rupper R.R."/>
            <person name="Sharp A.R."/>
            <person name="Dally N."/>
            <person name="Boughton B.A."/>
            <person name="Woo Y.H."/>
            <person name="Gao G."/>
            <person name="Schijlen E.G.W.M."/>
            <person name="Guo X."/>
            <person name="Momin A.A."/>
            <person name="Negrao S."/>
            <person name="Al-Babili S."/>
            <person name="Gehring C."/>
            <person name="Roessner U."/>
            <person name="Jung C."/>
            <person name="Murphy K."/>
            <person name="Arold S.T."/>
            <person name="Gojobori T."/>
            <person name="van der Linden C.G."/>
            <person name="van Loo E.N."/>
            <person name="Jellen E.N."/>
            <person name="Maughan P.J."/>
            <person name="Tester M."/>
        </authorList>
    </citation>
    <scope>NUCLEOTIDE SEQUENCE [LARGE SCALE GENOMIC DNA]</scope>
    <source>
        <strain evidence="7">cv. PI 614886</strain>
    </source>
</reference>
<dbReference type="InterPro" id="IPR017998">
    <property type="entry name" value="Chaperone_TCP-1"/>
</dbReference>
<keyword evidence="5" id="KW-0143">Chaperone</keyword>
<evidence type="ECO:0000256" key="6">
    <source>
        <dbReference type="SAM" id="MobiDB-lite"/>
    </source>
</evidence>
<dbReference type="InterPro" id="IPR027409">
    <property type="entry name" value="GroEL-like_apical_dom_sf"/>
</dbReference>
<dbReference type="EnsemblPlants" id="AUR62037615-RA">
    <property type="protein sequence ID" value="AUR62037615-RA:cds"/>
    <property type="gene ID" value="AUR62037615"/>
</dbReference>
<dbReference type="AlphaFoldDB" id="A0A803MZ38"/>
<dbReference type="InterPro" id="IPR001844">
    <property type="entry name" value="Cpn60/GroEL"/>
</dbReference>
<dbReference type="Gene3D" id="3.30.260.10">
    <property type="entry name" value="TCP-1-like chaperonin intermediate domain"/>
    <property type="match status" value="1"/>
</dbReference>
<evidence type="ECO:0000256" key="1">
    <source>
        <dbReference type="ARBA" id="ARBA00006607"/>
    </source>
</evidence>
<evidence type="ECO:0000256" key="5">
    <source>
        <dbReference type="ARBA" id="ARBA00023186"/>
    </source>
</evidence>
<dbReference type="GO" id="GO:0005524">
    <property type="term" value="F:ATP binding"/>
    <property type="evidence" value="ECO:0007669"/>
    <property type="project" value="UniProtKB-KW"/>
</dbReference>
<organism evidence="7 8">
    <name type="scientific">Chenopodium quinoa</name>
    <name type="common">Quinoa</name>
    <dbReference type="NCBI Taxonomy" id="63459"/>
    <lineage>
        <taxon>Eukaryota</taxon>
        <taxon>Viridiplantae</taxon>
        <taxon>Streptophyta</taxon>
        <taxon>Embryophyta</taxon>
        <taxon>Tracheophyta</taxon>
        <taxon>Spermatophyta</taxon>
        <taxon>Magnoliopsida</taxon>
        <taxon>eudicotyledons</taxon>
        <taxon>Gunneridae</taxon>
        <taxon>Pentapetalae</taxon>
        <taxon>Caryophyllales</taxon>
        <taxon>Chenopodiaceae</taxon>
        <taxon>Chenopodioideae</taxon>
        <taxon>Atripliceae</taxon>
        <taxon>Chenopodium</taxon>
    </lineage>
</organism>
<dbReference type="Pfam" id="PF00118">
    <property type="entry name" value="Cpn60_TCP1"/>
    <property type="match status" value="1"/>
</dbReference>
<protein>
    <submittedName>
        <fullName evidence="7">Uncharacterized protein</fullName>
    </submittedName>
</protein>
<dbReference type="Gene3D" id="3.50.7.10">
    <property type="entry name" value="GroEL"/>
    <property type="match status" value="1"/>
</dbReference>
<dbReference type="InterPro" id="IPR027413">
    <property type="entry name" value="GROEL-like_equatorial_sf"/>
</dbReference>
<dbReference type="GO" id="GO:0042026">
    <property type="term" value="P:protein refolding"/>
    <property type="evidence" value="ECO:0007669"/>
    <property type="project" value="InterPro"/>
</dbReference>
<evidence type="ECO:0000256" key="4">
    <source>
        <dbReference type="ARBA" id="ARBA00022840"/>
    </source>
</evidence>
<evidence type="ECO:0000313" key="8">
    <source>
        <dbReference type="Proteomes" id="UP000596660"/>
    </source>
</evidence>
<dbReference type="PRINTS" id="PR00304">
    <property type="entry name" value="TCOMPLEXTCP1"/>
</dbReference>
<name>A0A803MZ38_CHEQI</name>
<evidence type="ECO:0000256" key="3">
    <source>
        <dbReference type="ARBA" id="ARBA00022741"/>
    </source>
</evidence>
<dbReference type="SUPFAM" id="SSF48592">
    <property type="entry name" value="GroEL equatorial domain-like"/>
    <property type="match status" value="1"/>
</dbReference>
<proteinExistence type="inferred from homology"/>
<dbReference type="PANTHER" id="PTHR45633">
    <property type="entry name" value="60 KDA HEAT SHOCK PROTEIN, MITOCHONDRIAL"/>
    <property type="match status" value="1"/>
</dbReference>
<keyword evidence="4" id="KW-0067">ATP-binding</keyword>
<sequence>MSSNSLPVMGSSRKTIPQRAQKVHYKPSSRRLVVRAFAKQIAFDQDSKAALQAGIDKLADVGSNYGVTIARAIELAYPMENVGAALIREVASKTNDSVADGPTTASVLAREFIRQGLLCVTSGANPVSLKRGIDKTIQGLIKELEKRARPINGREDKAIATVSFGNDELIGTMIVDAIDKVGPDGVLSIESSSSFETTVEVEEGMEVCGLYTSN</sequence>
<evidence type="ECO:0000256" key="2">
    <source>
        <dbReference type="ARBA" id="ARBA00008020"/>
    </source>
</evidence>
<dbReference type="OMA" id="LAYPMEN"/>
<dbReference type="Proteomes" id="UP000596660">
    <property type="component" value="Unplaced"/>
</dbReference>
<comment type="similarity">
    <text evidence="2">Belongs to the TCP-1 chaperonin family.</text>
</comment>
<dbReference type="Gramene" id="AUR62037615-RA">
    <property type="protein sequence ID" value="AUR62037615-RA:cds"/>
    <property type="gene ID" value="AUR62037615"/>
</dbReference>
<comment type="similarity">
    <text evidence="1">Belongs to the chaperonin (HSP60) family.</text>
</comment>
<reference evidence="7" key="2">
    <citation type="submission" date="2021-03" db="UniProtKB">
        <authorList>
            <consortium name="EnsemblPlants"/>
        </authorList>
    </citation>
    <scope>IDENTIFICATION</scope>
</reference>
<dbReference type="Gene3D" id="1.10.560.10">
    <property type="entry name" value="GroEL-like equatorial domain"/>
    <property type="match status" value="1"/>
</dbReference>
<keyword evidence="8" id="KW-1185">Reference proteome</keyword>